<dbReference type="Gene3D" id="2.60.120.10">
    <property type="entry name" value="Jelly Rolls"/>
    <property type="match status" value="1"/>
</dbReference>
<sequence length="180" mass="19529">MPNERPLPQTDAHARGPDTLLLAANGWVPNNPRLPVLHYCGVARREPDTASAMEDLFDRNGWPHQWRDGVFDYHHYHSTAHEVLGFAAGSATLMLGGPDGRTLHVVRGDVVVLPCGTGHCRVEASADFLVIGAYPPGQRFDICREAPTPAMTGRMRTLAFPRSDPVFGADGPLVSLWAAG</sequence>
<dbReference type="InterPro" id="IPR014710">
    <property type="entry name" value="RmlC-like_jellyroll"/>
</dbReference>
<organism evidence="1">
    <name type="scientific">Variovorax paradoxus</name>
    <dbReference type="NCBI Taxonomy" id="34073"/>
    <lineage>
        <taxon>Bacteria</taxon>
        <taxon>Pseudomonadati</taxon>
        <taxon>Pseudomonadota</taxon>
        <taxon>Betaproteobacteria</taxon>
        <taxon>Burkholderiales</taxon>
        <taxon>Comamonadaceae</taxon>
        <taxon>Variovorax</taxon>
    </lineage>
</organism>
<dbReference type="InterPro" id="IPR011051">
    <property type="entry name" value="RmlC_Cupin_sf"/>
</dbReference>
<reference evidence="1" key="1">
    <citation type="submission" date="2019-12" db="EMBL/GenBank/DDBJ databases">
        <authorList>
            <person name="Cremers G."/>
        </authorList>
    </citation>
    <scope>NUCLEOTIDE SEQUENCE</scope>
    <source>
        <strain evidence="1">Vvax</strain>
    </source>
</reference>
<dbReference type="EMBL" id="LR743508">
    <property type="protein sequence ID" value="CAA2109365.1"/>
    <property type="molecule type" value="Genomic_DNA"/>
</dbReference>
<dbReference type="InterPro" id="IPR014500">
    <property type="entry name" value="UCP019307_cupin"/>
</dbReference>
<dbReference type="PIRSF" id="PIRSF019307">
    <property type="entry name" value="UCP019307"/>
    <property type="match status" value="1"/>
</dbReference>
<dbReference type="CDD" id="cd02219">
    <property type="entry name" value="cupin_YjlB-like"/>
    <property type="match status" value="1"/>
</dbReference>
<dbReference type="AlphaFoldDB" id="A0A679J9F4"/>
<evidence type="ECO:0008006" key="2">
    <source>
        <dbReference type="Google" id="ProtNLM"/>
    </source>
</evidence>
<dbReference type="PANTHER" id="PTHR36448">
    <property type="entry name" value="BLR7373 PROTEIN"/>
    <property type="match status" value="1"/>
</dbReference>
<gene>
    <name evidence="1" type="ORF">VVAX_05636</name>
</gene>
<name>A0A679J9F4_VARPD</name>
<evidence type="ECO:0000313" key="1">
    <source>
        <dbReference type="EMBL" id="CAA2109365.1"/>
    </source>
</evidence>
<dbReference type="InterPro" id="IPR047121">
    <property type="entry name" value="YjiB-like"/>
</dbReference>
<proteinExistence type="predicted"/>
<dbReference type="RefSeq" id="WP_339093315.1">
    <property type="nucleotide sequence ID" value="NZ_LR743508.1"/>
</dbReference>
<protein>
    <recommendedName>
        <fullName evidence="2">Cupin</fullName>
    </recommendedName>
</protein>
<dbReference type="SUPFAM" id="SSF51182">
    <property type="entry name" value="RmlC-like cupins"/>
    <property type="match status" value="1"/>
</dbReference>
<dbReference type="PANTHER" id="PTHR36448:SF2">
    <property type="entry name" value="CUPIN TYPE-1 DOMAIN-CONTAINING PROTEIN"/>
    <property type="match status" value="1"/>
</dbReference>
<accession>A0A679J9F4</accession>